<dbReference type="InterPro" id="IPR036291">
    <property type="entry name" value="NAD(P)-bd_dom_sf"/>
</dbReference>
<dbReference type="InterPro" id="IPR011032">
    <property type="entry name" value="GroES-like_sf"/>
</dbReference>
<proteinExistence type="predicted"/>
<organism evidence="2 3">
    <name type="scientific">Falsiroseomonas selenitidurans</name>
    <dbReference type="NCBI Taxonomy" id="2716335"/>
    <lineage>
        <taxon>Bacteria</taxon>
        <taxon>Pseudomonadati</taxon>
        <taxon>Pseudomonadota</taxon>
        <taxon>Alphaproteobacteria</taxon>
        <taxon>Acetobacterales</taxon>
        <taxon>Roseomonadaceae</taxon>
        <taxon>Falsiroseomonas</taxon>
    </lineage>
</organism>
<protein>
    <submittedName>
        <fullName evidence="2">Zinc-binding alcohol dehydrogenase family protein</fullName>
    </submittedName>
</protein>
<dbReference type="InterPro" id="IPR051397">
    <property type="entry name" value="Zn-ADH-like_protein"/>
</dbReference>
<dbReference type="SUPFAM" id="SSF50129">
    <property type="entry name" value="GroES-like"/>
    <property type="match status" value="1"/>
</dbReference>
<dbReference type="SUPFAM" id="SSF51735">
    <property type="entry name" value="NAD(P)-binding Rossmann-fold domains"/>
    <property type="match status" value="1"/>
</dbReference>
<feature type="domain" description="Enoyl reductase (ER)" evidence="1">
    <location>
        <begin position="10"/>
        <end position="266"/>
    </location>
</feature>
<evidence type="ECO:0000313" key="2">
    <source>
        <dbReference type="EMBL" id="NKC31789.1"/>
    </source>
</evidence>
<sequence length="316" mass="32492">MKAAIIQAFGQAPALGRFREPEAAEGETLVTVTAAPLSPIVRMLAAGRHYTSGGTAGFVPGVDGVGRTADGRRVYFLFPRAPFGSMAQQSVAAHGSTVPVPEAIPDDLAAAIATAGLAAWVALTRRARLRAGETVLVTGANGAAGRMALQVARHLGAARTIAVARSRAKLEGIAADARIALDEDGDTDLRAAFDRGVDIVLDFVWGPPAGRILRAAAANRGARTGEPRLRYVQIGTVAGEEIPLRGDLLRGSGLELMGSGLGSLALAALVAGAGELLAAAPEAGFTPAFISLPLDRIAEAWNGNPAVRYILQPDQS</sequence>
<dbReference type="PANTHER" id="PTHR43677">
    <property type="entry name" value="SHORT-CHAIN DEHYDROGENASE/REDUCTASE"/>
    <property type="match status" value="1"/>
</dbReference>
<evidence type="ECO:0000313" key="3">
    <source>
        <dbReference type="Proteomes" id="UP000787635"/>
    </source>
</evidence>
<reference evidence="2 3" key="1">
    <citation type="submission" date="2020-03" db="EMBL/GenBank/DDBJ databases">
        <title>Roseomonas selenitidurans sp. nov. isolated from urban soil.</title>
        <authorList>
            <person name="Liu H."/>
        </authorList>
    </citation>
    <scope>NUCLEOTIDE SEQUENCE [LARGE SCALE GENOMIC DNA]</scope>
    <source>
        <strain evidence="2 3">BU-1</strain>
    </source>
</reference>
<gene>
    <name evidence="2" type="ORF">HEQ75_13070</name>
</gene>
<dbReference type="RefSeq" id="WP_168031168.1">
    <property type="nucleotide sequence ID" value="NZ_JAAVNE010000019.1"/>
</dbReference>
<comment type="caution">
    <text evidence="2">The sequence shown here is derived from an EMBL/GenBank/DDBJ whole genome shotgun (WGS) entry which is preliminary data.</text>
</comment>
<dbReference type="Gene3D" id="3.40.50.720">
    <property type="entry name" value="NAD(P)-binding Rossmann-like Domain"/>
    <property type="match status" value="1"/>
</dbReference>
<name>A0ABX1E3M6_9PROT</name>
<dbReference type="SMART" id="SM00829">
    <property type="entry name" value="PKS_ER"/>
    <property type="match status" value="1"/>
</dbReference>
<evidence type="ECO:0000259" key="1">
    <source>
        <dbReference type="SMART" id="SM00829"/>
    </source>
</evidence>
<dbReference type="InterPro" id="IPR020843">
    <property type="entry name" value="ER"/>
</dbReference>
<dbReference type="PANTHER" id="PTHR43677:SF11">
    <property type="entry name" value="ZINC-CONTAINING ALCOHOL DEHYDROGENASE"/>
    <property type="match status" value="1"/>
</dbReference>
<keyword evidence="3" id="KW-1185">Reference proteome</keyword>
<dbReference type="EMBL" id="JAAVNE010000019">
    <property type="protein sequence ID" value="NKC31789.1"/>
    <property type="molecule type" value="Genomic_DNA"/>
</dbReference>
<accession>A0ABX1E3M6</accession>
<dbReference type="Gene3D" id="3.90.180.10">
    <property type="entry name" value="Medium-chain alcohol dehydrogenases, catalytic domain"/>
    <property type="match status" value="1"/>
</dbReference>
<dbReference type="Proteomes" id="UP000787635">
    <property type="component" value="Unassembled WGS sequence"/>
</dbReference>